<dbReference type="InterPro" id="IPR011990">
    <property type="entry name" value="TPR-like_helical_dom_sf"/>
</dbReference>
<feature type="repeat" description="PPR" evidence="2">
    <location>
        <begin position="176"/>
        <end position="211"/>
    </location>
</feature>
<proteinExistence type="predicted"/>
<dbReference type="PANTHER" id="PTHR47931:SF1">
    <property type="entry name" value="PPR CONTAINING PLANT-LIKE PROTEIN"/>
    <property type="match status" value="1"/>
</dbReference>
<dbReference type="NCBIfam" id="TIGR00756">
    <property type="entry name" value="PPR"/>
    <property type="match status" value="5"/>
</dbReference>
<protein>
    <submittedName>
        <fullName evidence="5">Pentatricopeptide repeat-containing protein</fullName>
    </submittedName>
</protein>
<dbReference type="Proteomes" id="UP000321393">
    <property type="component" value="Unassembled WGS sequence"/>
</dbReference>
<keyword evidence="1" id="KW-0677">Repeat</keyword>
<feature type="repeat" description="PPR" evidence="2">
    <location>
        <begin position="212"/>
        <end position="246"/>
    </location>
</feature>
<evidence type="ECO:0000313" key="6">
    <source>
        <dbReference type="Proteomes" id="UP000321393"/>
    </source>
</evidence>
<feature type="repeat" description="PPR" evidence="2">
    <location>
        <begin position="382"/>
        <end position="416"/>
    </location>
</feature>
<feature type="repeat" description="PPR" evidence="2">
    <location>
        <begin position="141"/>
        <end position="175"/>
    </location>
</feature>
<evidence type="ECO:0000256" key="2">
    <source>
        <dbReference type="PROSITE-ProRule" id="PRU00708"/>
    </source>
</evidence>
<dbReference type="InterPro" id="IPR002885">
    <property type="entry name" value="PPR_rpt"/>
</dbReference>
<evidence type="ECO:0000313" key="5">
    <source>
        <dbReference type="EMBL" id="TYK31331.1"/>
    </source>
</evidence>
<dbReference type="AlphaFoldDB" id="A0A5D3E700"/>
<name>A0A5D3E700_CUCMM</name>
<dbReference type="PROSITE" id="PS51375">
    <property type="entry name" value="PPR"/>
    <property type="match status" value="6"/>
</dbReference>
<gene>
    <name evidence="5" type="ORF">E5676_scaffold455G006310</name>
    <name evidence="4" type="ORF">E6C27_scaffold92G002640</name>
</gene>
<dbReference type="PANTHER" id="PTHR47931">
    <property type="entry name" value="OS01G0228400 PROTEIN"/>
    <property type="match status" value="1"/>
</dbReference>
<reference evidence="6 7" key="1">
    <citation type="submission" date="2019-08" db="EMBL/GenBank/DDBJ databases">
        <title>Draft genome sequences of two oriental melons (Cucumis melo L. var makuwa).</title>
        <authorList>
            <person name="Kwon S.-Y."/>
        </authorList>
    </citation>
    <scope>NUCLEOTIDE SEQUENCE [LARGE SCALE GENOMIC DNA]</scope>
    <source>
        <strain evidence="7">cv. Chang Bougi</strain>
        <strain evidence="6">cv. SW 3</strain>
        <tissue evidence="5">Leaf</tissue>
    </source>
</reference>
<comment type="caution">
    <text evidence="5">The sequence shown here is derived from an EMBL/GenBank/DDBJ whole genome shotgun (WGS) entry which is preliminary data.</text>
</comment>
<evidence type="ECO:0000256" key="3">
    <source>
        <dbReference type="SAM" id="MobiDB-lite"/>
    </source>
</evidence>
<organism evidence="5 7">
    <name type="scientific">Cucumis melo var. makuwa</name>
    <name type="common">Oriental melon</name>
    <dbReference type="NCBI Taxonomy" id="1194695"/>
    <lineage>
        <taxon>Eukaryota</taxon>
        <taxon>Viridiplantae</taxon>
        <taxon>Streptophyta</taxon>
        <taxon>Embryophyta</taxon>
        <taxon>Tracheophyta</taxon>
        <taxon>Spermatophyta</taxon>
        <taxon>Magnoliopsida</taxon>
        <taxon>eudicotyledons</taxon>
        <taxon>Gunneridae</taxon>
        <taxon>Pentapetalae</taxon>
        <taxon>rosids</taxon>
        <taxon>fabids</taxon>
        <taxon>Cucurbitales</taxon>
        <taxon>Cucurbitaceae</taxon>
        <taxon>Benincaseae</taxon>
        <taxon>Cucumis</taxon>
    </lineage>
</organism>
<dbReference type="Pfam" id="PF13041">
    <property type="entry name" value="PPR_2"/>
    <property type="match status" value="3"/>
</dbReference>
<evidence type="ECO:0000313" key="7">
    <source>
        <dbReference type="Proteomes" id="UP000321947"/>
    </source>
</evidence>
<feature type="region of interest" description="Disordered" evidence="3">
    <location>
        <begin position="1"/>
        <end position="27"/>
    </location>
</feature>
<dbReference type="EMBL" id="SSTE01018688">
    <property type="protein sequence ID" value="KAA0038719.1"/>
    <property type="molecule type" value="Genomic_DNA"/>
</dbReference>
<dbReference type="Gene3D" id="1.25.40.10">
    <property type="entry name" value="Tetratricopeptide repeat domain"/>
    <property type="match status" value="4"/>
</dbReference>
<dbReference type="Pfam" id="PF13812">
    <property type="entry name" value="PPR_3"/>
    <property type="match status" value="2"/>
</dbReference>
<evidence type="ECO:0000256" key="1">
    <source>
        <dbReference type="ARBA" id="ARBA00022737"/>
    </source>
</evidence>
<feature type="repeat" description="PPR" evidence="2">
    <location>
        <begin position="322"/>
        <end position="356"/>
    </location>
</feature>
<dbReference type="EMBL" id="SSTD01000141">
    <property type="protein sequence ID" value="TYK31331.1"/>
    <property type="molecule type" value="Genomic_DNA"/>
</dbReference>
<sequence length="549" mass="61582">MGESGDDEASYRTKNKHQIAPATVKKRWAPSVPVKDVSPYNQKKTHPTLSSEDVQSESSCLDCTSSESCGIVRSRTKLMNILIERGKPQGAQNIFDNLIAEGHRPSLVTYTSLLTALTVQKRFKCIYSVIQMVEEKGMIPDSIFFNAVINAFSEAGKVEEAMLTFRKMKASGLRPITSTFNTLIKGYGIAGKPEETVQLLDLMYREENLKPNLRTCNVLVRAWCKKKKISEAWNVVQSIGSLGIKPDAVTYNTLATAYAQNGETERAEEIIQVMQDNNVQPNQQTCSIVAFGYCKEGFMELMDRDGVNKVLMLMKEFGVEPDVITYSTVMNAWSKAGFMAKCREVFDEMVNAGIEPDAHASGRMDNAIKILNKMCEYGVSPNLKTFETIICGYGEAKQPWKAEEMLQIMEEYEIKPEKSTILLVAEAWRSIGLTKEANRVIGIMKRMESSDQTETKNEMQAENSDKFYKKQLSGTSHTNILQIPNAVGQKGSTTGNKRNRVLLRDVDSSLECSWLATKSIYQSRICKFGERFPIISRKQPQAQIVVTLM</sequence>
<dbReference type="Proteomes" id="UP000321947">
    <property type="component" value="Unassembled WGS sequence"/>
</dbReference>
<evidence type="ECO:0000313" key="4">
    <source>
        <dbReference type="EMBL" id="KAA0038719.1"/>
    </source>
</evidence>
<dbReference type="OrthoDB" id="185373at2759"/>
<feature type="repeat" description="PPR" evidence="2">
    <location>
        <begin position="247"/>
        <end position="281"/>
    </location>
</feature>
<accession>A0A5D3E700</accession>